<dbReference type="AlphaFoldDB" id="A0A059BKA2"/>
<sequence length="91" mass="10925">MNSNLWKGERAKLYNPEMNFDDLMKLETFATFLKFHLRPRSLELERISLQNFNQRIIAKQANFDLHKFQAHTHIEFNTGKQTQSGRHQLKH</sequence>
<protein>
    <submittedName>
        <fullName evidence="1">Uncharacterized protein</fullName>
    </submittedName>
</protein>
<accession>A0A059BKA2</accession>
<dbReference type="EMBL" id="KK198758">
    <property type="protein sequence ID" value="KCW66429.1"/>
    <property type="molecule type" value="Genomic_DNA"/>
</dbReference>
<dbReference type="InParanoid" id="A0A059BKA2"/>
<evidence type="ECO:0000313" key="1">
    <source>
        <dbReference type="EMBL" id="KCW66429.1"/>
    </source>
</evidence>
<proteinExistence type="predicted"/>
<name>A0A059BKA2_EUCGR</name>
<dbReference type="Gramene" id="KCW66429">
    <property type="protein sequence ID" value="KCW66429"/>
    <property type="gene ID" value="EUGRSUZ_F00230"/>
</dbReference>
<organism evidence="1">
    <name type="scientific">Eucalyptus grandis</name>
    <name type="common">Flooded gum</name>
    <dbReference type="NCBI Taxonomy" id="71139"/>
    <lineage>
        <taxon>Eukaryota</taxon>
        <taxon>Viridiplantae</taxon>
        <taxon>Streptophyta</taxon>
        <taxon>Embryophyta</taxon>
        <taxon>Tracheophyta</taxon>
        <taxon>Spermatophyta</taxon>
        <taxon>Magnoliopsida</taxon>
        <taxon>eudicotyledons</taxon>
        <taxon>Gunneridae</taxon>
        <taxon>Pentapetalae</taxon>
        <taxon>rosids</taxon>
        <taxon>malvids</taxon>
        <taxon>Myrtales</taxon>
        <taxon>Myrtaceae</taxon>
        <taxon>Myrtoideae</taxon>
        <taxon>Eucalypteae</taxon>
        <taxon>Eucalyptus</taxon>
    </lineage>
</organism>
<gene>
    <name evidence="1" type="ORF">EUGRSUZ_F00230</name>
</gene>
<reference evidence="1" key="1">
    <citation type="submission" date="2013-07" db="EMBL/GenBank/DDBJ databases">
        <title>The genome of Eucalyptus grandis.</title>
        <authorList>
            <person name="Schmutz J."/>
            <person name="Hayes R."/>
            <person name="Myburg A."/>
            <person name="Tuskan G."/>
            <person name="Grattapaglia D."/>
            <person name="Rokhsar D.S."/>
        </authorList>
    </citation>
    <scope>NUCLEOTIDE SEQUENCE</scope>
    <source>
        <tissue evidence="1">Leaf extractions</tissue>
    </source>
</reference>